<protein>
    <submittedName>
        <fullName evidence="1">Uncharacterized protein</fullName>
    </submittedName>
</protein>
<dbReference type="EMBL" id="SGJD01001303">
    <property type="protein sequence ID" value="KAB0400807.1"/>
    <property type="molecule type" value="Genomic_DNA"/>
</dbReference>
<keyword evidence="2" id="KW-1185">Reference proteome</keyword>
<feature type="non-terminal residue" evidence="1">
    <location>
        <position position="1"/>
    </location>
</feature>
<gene>
    <name evidence="1" type="ORF">E2I00_003959</name>
</gene>
<comment type="caution">
    <text evidence="1">The sequence shown here is derived from an EMBL/GenBank/DDBJ whole genome shotgun (WGS) entry which is preliminary data.</text>
</comment>
<dbReference type="OrthoDB" id="9537068at2759"/>
<proteinExistence type="predicted"/>
<dbReference type="Proteomes" id="UP000437017">
    <property type="component" value="Unassembled WGS sequence"/>
</dbReference>
<evidence type="ECO:0000313" key="1">
    <source>
        <dbReference type="EMBL" id="KAB0400807.1"/>
    </source>
</evidence>
<sequence length="90" mass="10398">VQSVLDVKGHHWLTGGRLTRYQAFLMYAPDITLKVSQTQSRVDLLHRCIETIEQTYSSRLDLLDESLDSPEVEWLTDQEQFYRDGNPEGG</sequence>
<name>A0A6A1Q073_BALPH</name>
<feature type="non-terminal residue" evidence="1">
    <location>
        <position position="90"/>
    </location>
</feature>
<evidence type="ECO:0000313" key="2">
    <source>
        <dbReference type="Proteomes" id="UP000437017"/>
    </source>
</evidence>
<reference evidence="1 2" key="1">
    <citation type="journal article" date="2019" name="PLoS ONE">
        <title>Genomic analyses reveal an absence of contemporary introgressive admixture between fin whales and blue whales, despite known hybrids.</title>
        <authorList>
            <person name="Westbury M.V."/>
            <person name="Petersen B."/>
            <person name="Lorenzen E.D."/>
        </authorList>
    </citation>
    <scope>NUCLEOTIDE SEQUENCE [LARGE SCALE GENOMIC DNA]</scope>
    <source>
        <strain evidence="1">FinWhale-01</strain>
    </source>
</reference>
<organism evidence="1 2">
    <name type="scientific">Balaenoptera physalus</name>
    <name type="common">Fin whale</name>
    <name type="synonym">Balaena physalus</name>
    <dbReference type="NCBI Taxonomy" id="9770"/>
    <lineage>
        <taxon>Eukaryota</taxon>
        <taxon>Metazoa</taxon>
        <taxon>Chordata</taxon>
        <taxon>Craniata</taxon>
        <taxon>Vertebrata</taxon>
        <taxon>Euteleostomi</taxon>
        <taxon>Mammalia</taxon>
        <taxon>Eutheria</taxon>
        <taxon>Laurasiatheria</taxon>
        <taxon>Artiodactyla</taxon>
        <taxon>Whippomorpha</taxon>
        <taxon>Cetacea</taxon>
        <taxon>Mysticeti</taxon>
        <taxon>Balaenopteridae</taxon>
        <taxon>Balaenoptera</taxon>
    </lineage>
</organism>
<accession>A0A6A1Q073</accession>
<dbReference type="AlphaFoldDB" id="A0A6A1Q073"/>